<gene>
    <name evidence="4" type="primary">rlpA</name>
    <name evidence="8" type="ORF">F9K24_16580</name>
</gene>
<dbReference type="PANTHER" id="PTHR34183">
    <property type="entry name" value="ENDOLYTIC PEPTIDOGLYCAN TRANSGLYCOSYLASE RLPA"/>
    <property type="match status" value="1"/>
</dbReference>
<dbReference type="Gene3D" id="2.40.40.10">
    <property type="entry name" value="RlpA-like domain"/>
    <property type="match status" value="1"/>
</dbReference>
<evidence type="ECO:0000256" key="5">
    <source>
        <dbReference type="RuleBase" id="RU003495"/>
    </source>
</evidence>
<evidence type="ECO:0000256" key="3">
    <source>
        <dbReference type="ARBA" id="ARBA00023316"/>
    </source>
</evidence>
<dbReference type="GO" id="GO:0008932">
    <property type="term" value="F:lytic endotransglycosylase activity"/>
    <property type="evidence" value="ECO:0007669"/>
    <property type="project" value="UniProtKB-UniRule"/>
</dbReference>
<dbReference type="InterPro" id="IPR007730">
    <property type="entry name" value="SPOR-like_dom"/>
</dbReference>
<evidence type="ECO:0000313" key="9">
    <source>
        <dbReference type="Proteomes" id="UP000460298"/>
    </source>
</evidence>
<comment type="caution">
    <text evidence="8">The sequence shown here is derived from an EMBL/GenBank/DDBJ whole genome shotgun (WGS) entry which is preliminary data.</text>
</comment>
<dbReference type="PANTHER" id="PTHR34183:SF1">
    <property type="entry name" value="ENDOLYTIC PEPTIDOGLYCAN TRANSGLYCOSYLASE RLPA"/>
    <property type="match status" value="1"/>
</dbReference>
<evidence type="ECO:0000256" key="2">
    <source>
        <dbReference type="ARBA" id="ARBA00023239"/>
    </source>
</evidence>
<feature type="domain" description="SPOR" evidence="7">
    <location>
        <begin position="259"/>
        <end position="336"/>
    </location>
</feature>
<reference evidence="8 9" key="1">
    <citation type="submission" date="2019-10" db="EMBL/GenBank/DDBJ databases">
        <title>Extracellular Electron Transfer in a Candidatus Methanoperedens spp. Enrichment Culture.</title>
        <authorList>
            <person name="Berger S."/>
            <person name="Rangel Shaw D."/>
            <person name="Berben T."/>
            <person name="In 'T Zandt M."/>
            <person name="Frank J."/>
            <person name="Reimann J."/>
            <person name="Jetten M.S.M."/>
            <person name="Welte C.U."/>
        </authorList>
    </citation>
    <scope>NUCLEOTIDE SEQUENCE [LARGE SCALE GENOMIC DNA]</scope>
    <source>
        <strain evidence="8">SB12</strain>
    </source>
</reference>
<dbReference type="InterPro" id="IPR036680">
    <property type="entry name" value="SPOR-like_sf"/>
</dbReference>
<dbReference type="InterPro" id="IPR034718">
    <property type="entry name" value="RlpA"/>
</dbReference>
<proteinExistence type="inferred from homology"/>
<dbReference type="GO" id="GO:0000270">
    <property type="term" value="P:peptidoglycan metabolic process"/>
    <property type="evidence" value="ECO:0007669"/>
    <property type="project" value="UniProtKB-UniRule"/>
</dbReference>
<keyword evidence="2 4" id="KW-0456">Lyase</keyword>
<evidence type="ECO:0000256" key="1">
    <source>
        <dbReference type="ARBA" id="ARBA00022729"/>
    </source>
</evidence>
<dbReference type="Gene3D" id="3.30.70.1070">
    <property type="entry name" value="Sporulation related repeat"/>
    <property type="match status" value="1"/>
</dbReference>
<keyword evidence="4" id="KW-0564">Palmitate</keyword>
<dbReference type="SUPFAM" id="SSF110997">
    <property type="entry name" value="Sporulation related repeat"/>
    <property type="match status" value="1"/>
</dbReference>
<dbReference type="PROSITE" id="PS51257">
    <property type="entry name" value="PROKAR_LIPOPROTEIN"/>
    <property type="match status" value="1"/>
</dbReference>
<protein>
    <recommendedName>
        <fullName evidence="4">Probable endolytic peptidoglycan transglycosylase RlpA</fullName>
        <ecNumber evidence="4">4.2.2.-</ecNumber>
    </recommendedName>
</protein>
<accession>A0A833LXR7</accession>
<keyword evidence="1 6" id="KW-0732">Signal</keyword>
<dbReference type="AlphaFoldDB" id="A0A833LXR7"/>
<dbReference type="CDD" id="cd22268">
    <property type="entry name" value="DPBB_RlpA-like"/>
    <property type="match status" value="1"/>
</dbReference>
<evidence type="ECO:0000256" key="4">
    <source>
        <dbReference type="HAMAP-Rule" id="MF_02071"/>
    </source>
</evidence>
<feature type="signal peptide" evidence="6">
    <location>
        <begin position="1"/>
        <end position="18"/>
    </location>
</feature>
<keyword evidence="4" id="KW-0449">Lipoprotein</keyword>
<dbReference type="Pfam" id="PF05036">
    <property type="entry name" value="SPOR"/>
    <property type="match status" value="1"/>
</dbReference>
<comment type="subcellular location">
    <subcellularLocation>
        <location evidence="4">Cell membrane</location>
        <topology evidence="4">Lipid-anchor</topology>
    </subcellularLocation>
</comment>
<keyword evidence="4" id="KW-1003">Cell membrane</keyword>
<dbReference type="InterPro" id="IPR009009">
    <property type="entry name" value="RlpA-like_DPBB"/>
</dbReference>
<dbReference type="EMBL" id="WBUI01000020">
    <property type="protein sequence ID" value="KAB2930473.1"/>
    <property type="molecule type" value="Genomic_DNA"/>
</dbReference>
<dbReference type="EC" id="4.2.2.-" evidence="4"/>
<dbReference type="HAMAP" id="MF_02071">
    <property type="entry name" value="RlpA"/>
    <property type="match status" value="1"/>
</dbReference>
<keyword evidence="4" id="KW-0472">Membrane</keyword>
<feature type="chain" id="PRO_5033178500" description="Probable endolytic peptidoglycan transglycosylase RlpA" evidence="6">
    <location>
        <begin position="19"/>
        <end position="336"/>
    </location>
</feature>
<dbReference type="Proteomes" id="UP000460298">
    <property type="component" value="Unassembled WGS sequence"/>
</dbReference>
<dbReference type="GO" id="GO:0005886">
    <property type="term" value="C:plasma membrane"/>
    <property type="evidence" value="ECO:0007669"/>
    <property type="project" value="UniProtKB-SubCell"/>
</dbReference>
<comment type="similarity">
    <text evidence="4 5">Belongs to the RlpA family.</text>
</comment>
<dbReference type="InterPro" id="IPR012997">
    <property type="entry name" value="RplA"/>
</dbReference>
<dbReference type="PROSITE" id="PS51724">
    <property type="entry name" value="SPOR"/>
    <property type="match status" value="1"/>
</dbReference>
<dbReference type="Pfam" id="PF03330">
    <property type="entry name" value="DPBB_1"/>
    <property type="match status" value="1"/>
</dbReference>
<evidence type="ECO:0000256" key="6">
    <source>
        <dbReference type="SAM" id="SignalP"/>
    </source>
</evidence>
<keyword evidence="3 4" id="KW-0961">Cell wall biogenesis/degradation</keyword>
<dbReference type="GO" id="GO:0042834">
    <property type="term" value="F:peptidoglycan binding"/>
    <property type="evidence" value="ECO:0007669"/>
    <property type="project" value="InterPro"/>
</dbReference>
<dbReference type="InterPro" id="IPR036908">
    <property type="entry name" value="RlpA-like_sf"/>
</dbReference>
<dbReference type="NCBIfam" id="TIGR00413">
    <property type="entry name" value="rlpA"/>
    <property type="match status" value="1"/>
</dbReference>
<dbReference type="SUPFAM" id="SSF50685">
    <property type="entry name" value="Barwin-like endoglucanases"/>
    <property type="match status" value="1"/>
</dbReference>
<evidence type="ECO:0000259" key="7">
    <source>
        <dbReference type="PROSITE" id="PS51724"/>
    </source>
</evidence>
<dbReference type="GO" id="GO:0071555">
    <property type="term" value="P:cell wall organization"/>
    <property type="evidence" value="ECO:0007669"/>
    <property type="project" value="UniProtKB-KW"/>
</dbReference>
<sequence>MKTIRTISLILLAASATSCVTTNVNQPPYVVESTTPGSRRDVKDRNAQEDAYFEEASKRDPALKEVAAAEDCACKPENAPPGYADRKETVVENEQPASQEPAIVPASTTTADLSDFTEDGVASWYGRDFDGRPTASGEIFDSRRLTAAHKTLPLGTVILVKNLDNNKEVILKVNDRGPFVKGRILDVSEYASEVLAFKEKGLARVAIRVIKKGEAAEKGDGATALFFRRPETGEGGAELDDKSANKDQLAQMEKDLKTEQDFKQYTVQIGLFTDLENAMRLKTYLGDRYGQPVHVFRRGSEYVVKVGTFYERFGADQLKSKLEADGYSGFVSGPSK</sequence>
<evidence type="ECO:0000313" key="8">
    <source>
        <dbReference type="EMBL" id="KAB2930473.1"/>
    </source>
</evidence>
<name>A0A833LXR7_9LEPT</name>
<organism evidence="8 9">
    <name type="scientific">Leptonema illini</name>
    <dbReference type="NCBI Taxonomy" id="183"/>
    <lineage>
        <taxon>Bacteria</taxon>
        <taxon>Pseudomonadati</taxon>
        <taxon>Spirochaetota</taxon>
        <taxon>Spirochaetia</taxon>
        <taxon>Leptospirales</taxon>
        <taxon>Leptospiraceae</taxon>
        <taxon>Leptonema</taxon>
    </lineage>
</organism>
<comment type="function">
    <text evidence="4">Lytic transglycosylase with a strong preference for naked glycan strands that lack stem peptides.</text>
</comment>